<reference evidence="2 3" key="1">
    <citation type="journal article" date="2020" name="Arch. Microbiol.">
        <title>Bradyrhizobium campsiandrae sp. nov., a nitrogen-fixing bacterial strain isolated from a native leguminous tree from the Amazon adapted to flooded conditions.</title>
        <authorList>
            <person name="Cabral Michel D."/>
            <person name="Martins da Costa E."/>
            <person name="Azarias Guimaraes A."/>
            <person name="Soares de Carvalho T."/>
            <person name="Santos de Castro Caputo P."/>
            <person name="Willems A."/>
            <person name="de Souza Moreira F.M."/>
        </authorList>
    </citation>
    <scope>NUCLEOTIDE SEQUENCE [LARGE SCALE GENOMIC DNA]</scope>
    <source>
        <strain evidence="3">INPA 384B</strain>
    </source>
</reference>
<organism evidence="2 3">
    <name type="scientific">Bradyrhizobium campsiandrae</name>
    <dbReference type="NCBI Taxonomy" id="1729892"/>
    <lineage>
        <taxon>Bacteria</taxon>
        <taxon>Pseudomonadati</taxon>
        <taxon>Pseudomonadota</taxon>
        <taxon>Alphaproteobacteria</taxon>
        <taxon>Hyphomicrobiales</taxon>
        <taxon>Nitrobacteraceae</taxon>
        <taxon>Bradyrhizobium</taxon>
    </lineage>
</organism>
<evidence type="ECO:0000313" key="2">
    <source>
        <dbReference type="EMBL" id="MBC9980424.1"/>
    </source>
</evidence>
<accession>A0ABR7U8N9</accession>
<protein>
    <submittedName>
        <fullName evidence="2">Uncharacterized protein</fullName>
    </submittedName>
</protein>
<comment type="caution">
    <text evidence="2">The sequence shown here is derived from an EMBL/GenBank/DDBJ whole genome shotgun (WGS) entry which is preliminary data.</text>
</comment>
<proteinExistence type="predicted"/>
<gene>
    <name evidence="2" type="ORF">HA482_19675</name>
</gene>
<evidence type="ECO:0000313" key="3">
    <source>
        <dbReference type="Proteomes" id="UP000639516"/>
    </source>
</evidence>
<feature type="region of interest" description="Disordered" evidence="1">
    <location>
        <begin position="32"/>
        <end position="52"/>
    </location>
</feature>
<dbReference type="EMBL" id="JAATTO010000027">
    <property type="protein sequence ID" value="MBC9980424.1"/>
    <property type="molecule type" value="Genomic_DNA"/>
</dbReference>
<sequence length="52" mass="5504">MSLALSWTAITNQPNPLDTAVQSDQGGAVATLDFTPEAERRKAVRSTSPTTT</sequence>
<keyword evidence="3" id="KW-1185">Reference proteome</keyword>
<evidence type="ECO:0000256" key="1">
    <source>
        <dbReference type="SAM" id="MobiDB-lite"/>
    </source>
</evidence>
<name>A0ABR7U8N9_9BRAD</name>
<dbReference type="RefSeq" id="WP_188096247.1">
    <property type="nucleotide sequence ID" value="NZ_JAANIH010000003.1"/>
</dbReference>
<dbReference type="Proteomes" id="UP000639516">
    <property type="component" value="Unassembled WGS sequence"/>
</dbReference>